<dbReference type="AlphaFoldDB" id="A0A151ZBF0"/>
<evidence type="ECO:0000259" key="3">
    <source>
        <dbReference type="Pfam" id="PF13649"/>
    </source>
</evidence>
<feature type="domain" description="Methyltransferase" evidence="3">
    <location>
        <begin position="50"/>
        <end position="142"/>
    </location>
</feature>
<dbReference type="PANTHER" id="PTHR43861:SF1">
    <property type="entry name" value="TRANS-ACONITATE 2-METHYLTRANSFERASE"/>
    <property type="match status" value="1"/>
</dbReference>
<dbReference type="InterPro" id="IPR029063">
    <property type="entry name" value="SAM-dependent_MTases_sf"/>
</dbReference>
<evidence type="ECO:0000256" key="2">
    <source>
        <dbReference type="ARBA" id="ARBA00022679"/>
    </source>
</evidence>
<comment type="caution">
    <text evidence="4">The sequence shown here is derived from an EMBL/GenBank/DDBJ whole genome shotgun (WGS) entry which is preliminary data.</text>
</comment>
<protein>
    <recommendedName>
        <fullName evidence="3">Methyltransferase domain-containing protein</fullName>
    </recommendedName>
</protein>
<name>A0A151ZBF0_TIELA</name>
<dbReference type="SUPFAM" id="SSF53335">
    <property type="entry name" value="S-adenosyl-L-methionine-dependent methyltransferases"/>
    <property type="match status" value="1"/>
</dbReference>
<dbReference type="InterPro" id="IPR041698">
    <property type="entry name" value="Methyltransf_25"/>
</dbReference>
<dbReference type="OrthoDB" id="8300214at2759"/>
<organism evidence="4 5">
    <name type="scientific">Tieghemostelium lacteum</name>
    <name type="common">Slime mold</name>
    <name type="synonym">Dictyostelium lacteum</name>
    <dbReference type="NCBI Taxonomy" id="361077"/>
    <lineage>
        <taxon>Eukaryota</taxon>
        <taxon>Amoebozoa</taxon>
        <taxon>Evosea</taxon>
        <taxon>Eumycetozoa</taxon>
        <taxon>Dictyostelia</taxon>
        <taxon>Dictyosteliales</taxon>
        <taxon>Raperosteliaceae</taxon>
        <taxon>Tieghemostelium</taxon>
    </lineage>
</organism>
<dbReference type="Pfam" id="PF13649">
    <property type="entry name" value="Methyltransf_25"/>
    <property type="match status" value="1"/>
</dbReference>
<keyword evidence="5" id="KW-1185">Reference proteome</keyword>
<dbReference type="PANTHER" id="PTHR43861">
    <property type="entry name" value="TRANS-ACONITATE 2-METHYLTRANSFERASE-RELATED"/>
    <property type="match status" value="1"/>
</dbReference>
<dbReference type="InParanoid" id="A0A151ZBF0"/>
<accession>A0A151ZBF0</accession>
<evidence type="ECO:0000313" key="4">
    <source>
        <dbReference type="EMBL" id="KYQ91266.1"/>
    </source>
</evidence>
<proteinExistence type="predicted"/>
<dbReference type="CDD" id="cd02440">
    <property type="entry name" value="AdoMet_MTases"/>
    <property type="match status" value="1"/>
</dbReference>
<keyword evidence="1" id="KW-0489">Methyltransferase</keyword>
<dbReference type="Proteomes" id="UP000076078">
    <property type="component" value="Unassembled WGS sequence"/>
</dbReference>
<dbReference type="GO" id="GO:0032259">
    <property type="term" value="P:methylation"/>
    <property type="evidence" value="ECO:0007669"/>
    <property type="project" value="UniProtKB-KW"/>
</dbReference>
<dbReference type="GO" id="GO:0008168">
    <property type="term" value="F:methyltransferase activity"/>
    <property type="evidence" value="ECO:0007669"/>
    <property type="project" value="UniProtKB-KW"/>
</dbReference>
<evidence type="ECO:0000256" key="1">
    <source>
        <dbReference type="ARBA" id="ARBA00022603"/>
    </source>
</evidence>
<reference evidence="4 5" key="1">
    <citation type="submission" date="2015-12" db="EMBL/GenBank/DDBJ databases">
        <title>Dictyostelia acquired genes for synthesis and detection of signals that induce cell-type specialization by lateral gene transfer from prokaryotes.</title>
        <authorList>
            <person name="Gloeckner G."/>
            <person name="Schaap P."/>
        </authorList>
    </citation>
    <scope>NUCLEOTIDE SEQUENCE [LARGE SCALE GENOMIC DNA]</scope>
    <source>
        <strain evidence="4 5">TK</strain>
    </source>
</reference>
<dbReference type="EMBL" id="LODT01000035">
    <property type="protein sequence ID" value="KYQ91266.1"/>
    <property type="molecule type" value="Genomic_DNA"/>
</dbReference>
<evidence type="ECO:0000313" key="5">
    <source>
        <dbReference type="Proteomes" id="UP000076078"/>
    </source>
</evidence>
<sequence length="214" mass="23968">MEPTMDRISMAVSMFDKLANQYQEKFMDVSKYADTLDIFGNVLPKSNAAVVELGCGPGNITRYLLDKFPNLKILATDLAANMLKLGEINNPEAKFELMDCRDIGKLKEKYDGVMCGFCLPYLSKEESLELIESAAKSLNDNGVIYISTMEGDYSLSGLATSSQGDSVYRYFHEEGYLVSALEKHFNIIKIDRIRYQYGSSETVDLILIATKKSL</sequence>
<gene>
    <name evidence="4" type="ORF">DLAC_08201</name>
</gene>
<keyword evidence="2" id="KW-0808">Transferase</keyword>
<dbReference type="Gene3D" id="3.40.50.150">
    <property type="entry name" value="Vaccinia Virus protein VP39"/>
    <property type="match status" value="1"/>
</dbReference>